<organism evidence="1 2">
    <name type="scientific">Bifidobacterium canis</name>
    <dbReference type="NCBI Taxonomy" id="2610880"/>
    <lineage>
        <taxon>Bacteria</taxon>
        <taxon>Bacillati</taxon>
        <taxon>Actinomycetota</taxon>
        <taxon>Actinomycetes</taxon>
        <taxon>Bifidobacteriales</taxon>
        <taxon>Bifidobacteriaceae</taxon>
        <taxon>Bifidobacterium</taxon>
    </lineage>
</organism>
<proteinExistence type="predicted"/>
<accession>A0A7K1J3G3</accession>
<dbReference type="AlphaFoldDB" id="A0A7K1J3G3"/>
<evidence type="ECO:0000313" key="2">
    <source>
        <dbReference type="Proteomes" id="UP000487882"/>
    </source>
</evidence>
<comment type="caution">
    <text evidence="1">The sequence shown here is derived from an EMBL/GenBank/DDBJ whole genome shotgun (WGS) entry which is preliminary data.</text>
</comment>
<sequence length="32" mass="3551">MMMLDTRHDGGAEPAMEGFRATIVVADMDLRI</sequence>
<name>A0A7K1J3G3_9BIFI</name>
<dbReference type="Proteomes" id="UP000487882">
    <property type="component" value="Unassembled WGS sequence"/>
</dbReference>
<reference evidence="1 2" key="1">
    <citation type="submission" date="2019-09" db="EMBL/GenBank/DDBJ databases">
        <title>Bifidobacterium canis sp. nov., isolated from the digestive tract of German Shepherd dog puppy.</title>
        <authorList>
            <person name="Bunesova V."/>
        </authorList>
    </citation>
    <scope>NUCLEOTIDE SEQUENCE [LARGE SCALE GENOMIC DNA]</scope>
    <source>
        <strain evidence="1 2">GSD1FS</strain>
    </source>
</reference>
<keyword evidence="2" id="KW-1185">Reference proteome</keyword>
<dbReference type="EMBL" id="WNLP01000001">
    <property type="protein sequence ID" value="MUH59102.1"/>
    <property type="molecule type" value="Genomic_DNA"/>
</dbReference>
<gene>
    <name evidence="1" type="ORF">GSD1FS_0416</name>
</gene>
<evidence type="ECO:0000313" key="1">
    <source>
        <dbReference type="EMBL" id="MUH59102.1"/>
    </source>
</evidence>
<protein>
    <submittedName>
        <fullName evidence="1">Uncharacterized protein</fullName>
    </submittedName>
</protein>